<comment type="caution">
    <text evidence="6">The sequence shown here is derived from an EMBL/GenBank/DDBJ whole genome shotgun (WGS) entry which is preliminary data.</text>
</comment>
<feature type="region of interest" description="Disordered" evidence="4">
    <location>
        <begin position="187"/>
        <end position="221"/>
    </location>
</feature>
<reference evidence="6" key="1">
    <citation type="submission" date="2020-01" db="EMBL/GenBank/DDBJ databases">
        <title>Genome Sequencing of Three Apophysomyces-Like Fungal Strains Confirms a Novel Fungal Genus in the Mucoromycota with divergent Burkholderia-like Endosymbiotic Bacteria.</title>
        <authorList>
            <person name="Stajich J.E."/>
            <person name="Macias A.M."/>
            <person name="Carter-House D."/>
            <person name="Lovett B."/>
            <person name="Kasson L.R."/>
            <person name="Berry K."/>
            <person name="Grigoriev I."/>
            <person name="Chang Y."/>
            <person name="Spatafora J."/>
            <person name="Kasson M.T."/>
        </authorList>
    </citation>
    <scope>NUCLEOTIDE SEQUENCE</scope>
    <source>
        <strain evidence="6">NRRL A-21654</strain>
    </source>
</reference>
<dbReference type="PROSITE" id="PS50002">
    <property type="entry name" value="SH3"/>
    <property type="match status" value="1"/>
</dbReference>
<dbReference type="PANTHER" id="PTHR47775">
    <property type="entry name" value="BUD SITE SELECTION PROTEIN 14"/>
    <property type="match status" value="1"/>
</dbReference>
<dbReference type="InterPro" id="IPR036028">
    <property type="entry name" value="SH3-like_dom_sf"/>
</dbReference>
<dbReference type="AlphaFoldDB" id="A0A8H7EUW5"/>
<dbReference type="SUPFAM" id="SSF50044">
    <property type="entry name" value="SH3-domain"/>
    <property type="match status" value="1"/>
</dbReference>
<dbReference type="GO" id="GO:0030950">
    <property type="term" value="P:establishment or maintenance of actin cytoskeleton polarity"/>
    <property type="evidence" value="ECO:0007669"/>
    <property type="project" value="TreeGrafter"/>
</dbReference>
<dbReference type="Pfam" id="PF00018">
    <property type="entry name" value="SH3_1"/>
    <property type="match status" value="1"/>
</dbReference>
<dbReference type="GO" id="GO:0008104">
    <property type="term" value="P:intracellular protein localization"/>
    <property type="evidence" value="ECO:0007669"/>
    <property type="project" value="TreeGrafter"/>
</dbReference>
<dbReference type="SUPFAM" id="SSF54236">
    <property type="entry name" value="Ubiquitin-like"/>
    <property type="match status" value="1"/>
</dbReference>
<dbReference type="GO" id="GO:0015630">
    <property type="term" value="C:microtubule cytoskeleton"/>
    <property type="evidence" value="ECO:0007669"/>
    <property type="project" value="TreeGrafter"/>
</dbReference>
<keyword evidence="3" id="KW-0175">Coiled coil</keyword>
<organism evidence="6 7">
    <name type="scientific">Apophysomyces ossiformis</name>
    <dbReference type="NCBI Taxonomy" id="679940"/>
    <lineage>
        <taxon>Eukaryota</taxon>
        <taxon>Fungi</taxon>
        <taxon>Fungi incertae sedis</taxon>
        <taxon>Mucoromycota</taxon>
        <taxon>Mucoromycotina</taxon>
        <taxon>Mucoromycetes</taxon>
        <taxon>Mucorales</taxon>
        <taxon>Mucorineae</taxon>
        <taxon>Mucoraceae</taxon>
        <taxon>Apophysomyces</taxon>
    </lineage>
</organism>
<feature type="region of interest" description="Disordered" evidence="4">
    <location>
        <begin position="712"/>
        <end position="745"/>
    </location>
</feature>
<name>A0A8H7EUW5_9FUNG</name>
<dbReference type="InterPro" id="IPR053039">
    <property type="entry name" value="Polarity_Bud-Selection_Reg"/>
</dbReference>
<feature type="compositionally biased region" description="Basic and acidic residues" evidence="4">
    <location>
        <begin position="458"/>
        <end position="472"/>
    </location>
</feature>
<accession>A0A8H7EUW5</accession>
<dbReference type="OrthoDB" id="196165at2759"/>
<dbReference type="Proteomes" id="UP000605846">
    <property type="component" value="Unassembled WGS sequence"/>
</dbReference>
<feature type="region of interest" description="Disordered" evidence="4">
    <location>
        <begin position="238"/>
        <end position="472"/>
    </location>
</feature>
<feature type="compositionally biased region" description="Acidic residues" evidence="4">
    <location>
        <begin position="46"/>
        <end position="62"/>
    </location>
</feature>
<evidence type="ECO:0000313" key="6">
    <source>
        <dbReference type="EMBL" id="KAF7729428.1"/>
    </source>
</evidence>
<dbReference type="Gene3D" id="3.10.20.90">
    <property type="entry name" value="Phosphatidylinositol 3-kinase Catalytic Subunit, Chain A, domain 1"/>
    <property type="match status" value="1"/>
</dbReference>
<gene>
    <name evidence="6" type="ORF">EC973_004407</name>
</gene>
<dbReference type="GO" id="GO:0051286">
    <property type="term" value="C:cell tip"/>
    <property type="evidence" value="ECO:0007669"/>
    <property type="project" value="TreeGrafter"/>
</dbReference>
<feature type="coiled-coil region" evidence="3">
    <location>
        <begin position="935"/>
        <end position="962"/>
    </location>
</feature>
<feature type="compositionally biased region" description="Basic and acidic residues" evidence="4">
    <location>
        <begin position="374"/>
        <end position="398"/>
    </location>
</feature>
<dbReference type="Gene3D" id="2.30.30.40">
    <property type="entry name" value="SH3 Domains"/>
    <property type="match status" value="1"/>
</dbReference>
<keyword evidence="1 2" id="KW-0728">SH3 domain</keyword>
<dbReference type="InterPro" id="IPR000159">
    <property type="entry name" value="RA_dom"/>
</dbReference>
<dbReference type="InterPro" id="IPR001452">
    <property type="entry name" value="SH3_domain"/>
</dbReference>
<feature type="compositionally biased region" description="Acidic residues" evidence="4">
    <location>
        <begin position="187"/>
        <end position="197"/>
    </location>
</feature>
<dbReference type="SMART" id="SM00326">
    <property type="entry name" value="SH3"/>
    <property type="match status" value="1"/>
</dbReference>
<evidence type="ECO:0000256" key="2">
    <source>
        <dbReference type="PROSITE-ProRule" id="PRU00192"/>
    </source>
</evidence>
<keyword evidence="7" id="KW-1185">Reference proteome</keyword>
<sequence length="968" mass="109278">MPSVTKDNSITDHANEKNTLGRSHAHIQHHSLYDDDTDDYQHYQAGDEDGYEDDEDLPEDDESVLSIPDPNINFDLVYALHTFAASVDGQTTVVKGDALTLLDDTNSYWWLVKVLKTSEIGYIPAENIETPYERLARLNSHRNIELTRRDIQDAFPAPPSNKSSSTKKVTLAKGVKFQAQVIIGSSDDEDFEEEYEEWHENMLSSESNSEGGSSYDDDDEYEYMDDKDMYAADDYHDGVSEADTYKPGYQQQKQSFYQQPQQHQQYHFQQQQSESQPRPEPASQQQPELQPRSQPQPQLQPQLQAQPHQLQQSQSAQQKYQLPTEGGRSNENQTHLDDTLTENKNGRSFAFRDTLDLEQTETIKISLTPSIARGSEDSAYHDSEAAKLKKQSKFERLLNNDASTQPTRHSKEKEKKEKSGIRKFFSRNKDSKDKKKKSADKDSISETASFSSQSTGYSDRERAGSIESMQREDPQPAMLKIFAGNILFGAEYKVAHAYESTTAAELIQQATESFDIEGYHGVADKHQDYYLTVKGIDGDVYTLVPSDKPLAIYHSLTTHLNTPMPSLKKARRISQLMSTTEATHMGGPKNDVSETEEVRFYLHSKARRIDEKDGQVSIKASLFATEVDGATSILKPDQSRADKMVYVTPNALISDVTNLLLQKFHVLNGVVDGVDVDEKIRSLRLQGTEVDAVKYRLTVSRQGQEYLLSPTAPISSAFGDNQPPVHYRRSSNPDRSSVTSTSSTILAPRPEETFFILRRSHQAENGYANMNNRPVRPHRPTRQNTPMPRREPIARDITPSQPMPQVHPLENQNRAMSASPVDTMVLDPAAPSSTVPAISDEPEEAKDMLLKLDEALDHLEHTRNSNESLTEAITNQMTVTEAALEGPGPRKNRNGAAVESMLFCDDFGMEELMVMIRGAARLEDESLKSKQMAIRSEINEIYKESQMRLDQVEKELDRLMLDAVRVYF</sequence>
<feature type="compositionally biased region" description="Basic and acidic residues" evidence="4">
    <location>
        <begin position="427"/>
        <end position="444"/>
    </location>
</feature>
<evidence type="ECO:0000259" key="5">
    <source>
        <dbReference type="PROSITE" id="PS50002"/>
    </source>
</evidence>
<feature type="region of interest" description="Disordered" evidence="4">
    <location>
        <begin position="767"/>
        <end position="790"/>
    </location>
</feature>
<dbReference type="Pfam" id="PF00788">
    <property type="entry name" value="RA"/>
    <property type="match status" value="1"/>
</dbReference>
<evidence type="ECO:0000313" key="7">
    <source>
        <dbReference type="Proteomes" id="UP000605846"/>
    </source>
</evidence>
<feature type="domain" description="SH3" evidence="5">
    <location>
        <begin position="72"/>
        <end position="133"/>
    </location>
</feature>
<feature type="compositionally biased region" description="Polar residues" evidence="4">
    <location>
        <begin position="733"/>
        <end position="745"/>
    </location>
</feature>
<dbReference type="PANTHER" id="PTHR47775:SF1">
    <property type="entry name" value="BUD SITE SELECTION PROTEIN 14"/>
    <property type="match status" value="1"/>
</dbReference>
<feature type="compositionally biased region" description="Low complexity" evidence="4">
    <location>
        <begin position="204"/>
        <end position="214"/>
    </location>
</feature>
<feature type="compositionally biased region" description="Basic and acidic residues" evidence="4">
    <location>
        <begin position="409"/>
        <end position="420"/>
    </location>
</feature>
<feature type="compositionally biased region" description="Polar residues" evidence="4">
    <location>
        <begin position="360"/>
        <end position="369"/>
    </location>
</feature>
<evidence type="ECO:0000256" key="3">
    <source>
        <dbReference type="SAM" id="Coils"/>
    </source>
</evidence>
<feature type="compositionally biased region" description="Polar residues" evidence="4">
    <location>
        <begin position="446"/>
        <end position="457"/>
    </location>
</feature>
<dbReference type="GO" id="GO:0007165">
    <property type="term" value="P:signal transduction"/>
    <property type="evidence" value="ECO:0007669"/>
    <property type="project" value="InterPro"/>
</dbReference>
<feature type="region of interest" description="Disordered" evidence="4">
    <location>
        <begin position="1"/>
        <end position="62"/>
    </location>
</feature>
<evidence type="ECO:0000256" key="4">
    <source>
        <dbReference type="SAM" id="MobiDB-lite"/>
    </source>
</evidence>
<evidence type="ECO:0000256" key="1">
    <source>
        <dbReference type="ARBA" id="ARBA00022443"/>
    </source>
</evidence>
<feature type="compositionally biased region" description="Low complexity" evidence="4">
    <location>
        <begin position="250"/>
        <end position="323"/>
    </location>
</feature>
<dbReference type="InterPro" id="IPR029071">
    <property type="entry name" value="Ubiquitin-like_domsf"/>
</dbReference>
<dbReference type="EMBL" id="JABAYA010000025">
    <property type="protein sequence ID" value="KAF7729428.1"/>
    <property type="molecule type" value="Genomic_DNA"/>
</dbReference>
<proteinExistence type="predicted"/>
<protein>
    <recommendedName>
        <fullName evidence="5">SH3 domain-containing protein</fullName>
    </recommendedName>
</protein>